<keyword evidence="6" id="KW-1133">Transmembrane helix</keyword>
<feature type="region of interest" description="Disordered" evidence="5">
    <location>
        <begin position="126"/>
        <end position="199"/>
    </location>
</feature>
<keyword evidence="6" id="KW-0472">Membrane</keyword>
<keyword evidence="1" id="KW-0479">Metal-binding</keyword>
<gene>
    <name evidence="8" type="ORF">TEA_005695</name>
</gene>
<reference evidence="8 9" key="1">
    <citation type="journal article" date="2018" name="Proc. Natl. Acad. Sci. U.S.A.">
        <title>Draft genome sequence of Camellia sinensis var. sinensis provides insights into the evolution of the tea genome and tea quality.</title>
        <authorList>
            <person name="Wei C."/>
            <person name="Yang H."/>
            <person name="Wang S."/>
            <person name="Zhao J."/>
            <person name="Liu C."/>
            <person name="Gao L."/>
            <person name="Xia E."/>
            <person name="Lu Y."/>
            <person name="Tai Y."/>
            <person name="She G."/>
            <person name="Sun J."/>
            <person name="Cao H."/>
            <person name="Tong W."/>
            <person name="Gao Q."/>
            <person name="Li Y."/>
            <person name="Deng W."/>
            <person name="Jiang X."/>
            <person name="Wang W."/>
            <person name="Chen Q."/>
            <person name="Zhang S."/>
            <person name="Li H."/>
            <person name="Wu J."/>
            <person name="Wang P."/>
            <person name="Li P."/>
            <person name="Shi C."/>
            <person name="Zheng F."/>
            <person name="Jian J."/>
            <person name="Huang B."/>
            <person name="Shan D."/>
            <person name="Shi M."/>
            <person name="Fang C."/>
            <person name="Yue Y."/>
            <person name="Li F."/>
            <person name="Li D."/>
            <person name="Wei S."/>
            <person name="Han B."/>
            <person name="Jiang C."/>
            <person name="Yin Y."/>
            <person name="Xia T."/>
            <person name="Zhang Z."/>
            <person name="Bennetzen J.L."/>
            <person name="Zhao S."/>
            <person name="Wan X."/>
        </authorList>
    </citation>
    <scope>NUCLEOTIDE SEQUENCE [LARGE SCALE GENOMIC DNA]</scope>
    <source>
        <strain evidence="9">cv. Shuchazao</strain>
        <tissue evidence="8">Leaf</tissue>
    </source>
</reference>
<feature type="region of interest" description="Disordered" evidence="5">
    <location>
        <begin position="66"/>
        <end position="90"/>
    </location>
</feature>
<evidence type="ECO:0000256" key="4">
    <source>
        <dbReference type="PROSITE-ProRule" id="PRU01343"/>
    </source>
</evidence>
<proteinExistence type="predicted"/>
<accession>A0A4S4DLQ2</accession>
<organism evidence="8 9">
    <name type="scientific">Camellia sinensis var. sinensis</name>
    <name type="common">China tea</name>
    <dbReference type="NCBI Taxonomy" id="542762"/>
    <lineage>
        <taxon>Eukaryota</taxon>
        <taxon>Viridiplantae</taxon>
        <taxon>Streptophyta</taxon>
        <taxon>Embryophyta</taxon>
        <taxon>Tracheophyta</taxon>
        <taxon>Spermatophyta</taxon>
        <taxon>Magnoliopsida</taxon>
        <taxon>eudicotyledons</taxon>
        <taxon>Gunneridae</taxon>
        <taxon>Pentapetalae</taxon>
        <taxon>asterids</taxon>
        <taxon>Ericales</taxon>
        <taxon>Theaceae</taxon>
        <taxon>Camellia</taxon>
    </lineage>
</organism>
<name>A0A4S4DLQ2_CAMSN</name>
<keyword evidence="2 4" id="KW-0863">Zinc-finger</keyword>
<comment type="caution">
    <text evidence="8">The sequence shown here is derived from an EMBL/GenBank/DDBJ whole genome shotgun (WGS) entry which is preliminary data.</text>
</comment>
<evidence type="ECO:0000256" key="6">
    <source>
        <dbReference type="SAM" id="Phobius"/>
    </source>
</evidence>
<dbReference type="Proteomes" id="UP000306102">
    <property type="component" value="Unassembled WGS sequence"/>
</dbReference>
<dbReference type="PROSITE" id="PS51999">
    <property type="entry name" value="ZF_GRF"/>
    <property type="match status" value="1"/>
</dbReference>
<dbReference type="STRING" id="542762.A0A4S4DLQ2"/>
<sequence length="348" mass="39195">MVVLPDSNVDIQRLVRKTHKGEFQVEIEQDDCISEEISVRASSLIRVESRNTDTKTCPSVKADEIQDKENVVGEKSNSKNQGLSCSLTNPNDGTDLMQSLIVDEFKDADFLPPIVSLDKFMESLDSEPPFENLPVDSGKTISPSDKESSKSSYEVTSSDRSSQDPIDVTLEKSDKLDVKTKTRESPIEPKSFPPDPASKGGEHVWKGVLHLNISAMATVVGFFKRGMSSCSIYSGSAETFDFRFEALKCDCSLRASIRVTESDKPFKGRLYFICEKRNCQFWSWCTPKSVTMVERQRNERMLYQNQNIETVVLKVKNQMLEQSLTFMKQFVMGLLTICIVMAVALLFK</sequence>
<evidence type="ECO:0000313" key="8">
    <source>
        <dbReference type="EMBL" id="THG03006.1"/>
    </source>
</evidence>
<evidence type="ECO:0000313" key="9">
    <source>
        <dbReference type="Proteomes" id="UP000306102"/>
    </source>
</evidence>
<dbReference type="GO" id="GO:0008270">
    <property type="term" value="F:zinc ion binding"/>
    <property type="evidence" value="ECO:0007669"/>
    <property type="project" value="UniProtKB-KW"/>
</dbReference>
<dbReference type="InterPro" id="IPR010666">
    <property type="entry name" value="Znf_GRF"/>
</dbReference>
<feature type="domain" description="GRF-type" evidence="7">
    <location>
        <begin position="249"/>
        <end position="288"/>
    </location>
</feature>
<evidence type="ECO:0000259" key="7">
    <source>
        <dbReference type="PROSITE" id="PS51999"/>
    </source>
</evidence>
<evidence type="ECO:0000256" key="1">
    <source>
        <dbReference type="ARBA" id="ARBA00022723"/>
    </source>
</evidence>
<dbReference type="AlphaFoldDB" id="A0A4S4DLQ2"/>
<keyword evidence="6" id="KW-0812">Transmembrane</keyword>
<keyword evidence="3" id="KW-0862">Zinc</keyword>
<protein>
    <recommendedName>
        <fullName evidence="7">GRF-type domain-containing protein</fullName>
    </recommendedName>
</protein>
<dbReference type="EMBL" id="SDRB02011072">
    <property type="protein sequence ID" value="THG03006.1"/>
    <property type="molecule type" value="Genomic_DNA"/>
</dbReference>
<feature type="transmembrane region" description="Helical" evidence="6">
    <location>
        <begin position="326"/>
        <end position="347"/>
    </location>
</feature>
<evidence type="ECO:0000256" key="3">
    <source>
        <dbReference type="ARBA" id="ARBA00022833"/>
    </source>
</evidence>
<evidence type="ECO:0000256" key="5">
    <source>
        <dbReference type="SAM" id="MobiDB-lite"/>
    </source>
</evidence>
<feature type="compositionally biased region" description="Polar residues" evidence="5">
    <location>
        <begin position="78"/>
        <end position="90"/>
    </location>
</feature>
<keyword evidence="9" id="KW-1185">Reference proteome</keyword>
<evidence type="ECO:0000256" key="2">
    <source>
        <dbReference type="ARBA" id="ARBA00022771"/>
    </source>
</evidence>
<feature type="compositionally biased region" description="Basic and acidic residues" evidence="5">
    <location>
        <begin position="169"/>
        <end position="187"/>
    </location>
</feature>